<evidence type="ECO:0000256" key="11">
    <source>
        <dbReference type="ARBA" id="ARBA00025174"/>
    </source>
</evidence>
<dbReference type="PANTHER" id="PTHR11468:SF4">
    <property type="entry name" value="ALPHA-GLUCAN PHOSPHORYLASE 2, CYTOSOLIC"/>
    <property type="match status" value="1"/>
</dbReference>
<dbReference type="PROSITE" id="PS00102">
    <property type="entry name" value="PHOSPHORYLASE"/>
    <property type="match status" value="1"/>
</dbReference>
<evidence type="ECO:0000256" key="7">
    <source>
        <dbReference type="ARBA" id="ARBA00022676"/>
    </source>
</evidence>
<dbReference type="Pfam" id="PF00343">
    <property type="entry name" value="Phosphorylase"/>
    <property type="match status" value="1"/>
</dbReference>
<dbReference type="EC" id="2.4.1.1" evidence="13"/>
<dbReference type="GO" id="GO:0030170">
    <property type="term" value="F:pyridoxal phosphate binding"/>
    <property type="evidence" value="ECO:0007669"/>
    <property type="project" value="InterPro"/>
</dbReference>
<dbReference type="Gene3D" id="3.40.50.2000">
    <property type="entry name" value="Glycogen Phosphorylase B"/>
    <property type="match status" value="2"/>
</dbReference>
<evidence type="ECO:0000256" key="3">
    <source>
        <dbReference type="ARBA" id="ARBA00004496"/>
    </source>
</evidence>
<sequence length="881" mass="100507">MSLFPLISFPFHYLQKSFNSGIGYHIFSCKFCFFSKLSDMSMEATTKSNGNTRADVEAIAQPLGEQATEIASNIKYHAHFSPHFSPFKFEPEQAYYATADSVRDRLIKQWNDTYLHYDKVNPKQTYYLSMEYLQGRALTNAIGNLDIHDAYADALKKLGHDLEEVVEQEKDAALGNGGLGRLASCFLDSMTTLNLPAWGYGLRYKYGLFKQLITKAGQEEVPEDWLEKFSPWEVVRHDVVFPVSFFGHVEVLPSGSRKWVGGEVIQAVAYDVPIPGYRTKNTNSLRLWEAKASSEDFNLFLFNDGQYESAAQLYSRAQQICAVLYPGDATENGKLLRLKQQFFLCCASLQDIIARFKEREDGKGAHQWSEFPKKVAIQLNDTHPTLTIPELMRLLMDDEGLGWDEAWNITTRTIAYTNHTVLPEALEKWSQAVMWKLLPRHMEIIEEIDKRFVATIMSERPDLENKMPSMRILDHDTSKPVVRMANLCVVSSHTVNGVAQLHSDILRAELFADYVSVWPTKFQNKTNGITPRRWIRFCSPELSHIITKWLKTDQWVTNLELLANLREFADNAELHAEWESAKMANKKRLAQYILRVTGVSIDPNTLFDIQVKRIHEYKRQLLNVLSVIYRYKKLKEMSPQERKNTTPRTVMIGGKAFATYTNAKRIVKLVTDVGDVVNSDPDVNNYLKVVFIPNYNVSVAEMLIPGSELSQHISTAGMEASGTSNMKFALNGCLIIGTLDGANVEIREEIGEDNFFLFGATADEVPRLRKERENGLFKPDPRFEEAKQFIRSGAFGTYDYNPLLESLEGNSGYGRGDYFLVGHDFPSYMDAQSRVDEAYKDRQRWIKMSILSTSGSGKFSSDRTISQYAKEIWNIEECRVP</sequence>
<evidence type="ECO:0000256" key="2">
    <source>
        <dbReference type="ARBA" id="ARBA00001933"/>
    </source>
</evidence>
<comment type="caution">
    <text evidence="14">The sequence shown here is derived from an EMBL/GenBank/DDBJ whole genome shotgun (WGS) entry which is preliminary data.</text>
</comment>
<dbReference type="InterPro" id="IPR000811">
    <property type="entry name" value="Glyco_trans_35"/>
</dbReference>
<dbReference type="GO" id="GO:0005737">
    <property type="term" value="C:cytoplasm"/>
    <property type="evidence" value="ECO:0007669"/>
    <property type="project" value="UniProtKB-SubCell"/>
</dbReference>
<keyword evidence="10 13" id="KW-0119">Carbohydrate metabolism</keyword>
<dbReference type="PANTHER" id="PTHR11468">
    <property type="entry name" value="GLYCOGEN PHOSPHORYLASE"/>
    <property type="match status" value="1"/>
</dbReference>
<dbReference type="NCBIfam" id="TIGR02093">
    <property type="entry name" value="P_ylase"/>
    <property type="match status" value="1"/>
</dbReference>
<reference evidence="15" key="1">
    <citation type="journal article" date="2023" name="Proc. Natl. Acad. Sci. U.S.A.">
        <title>Genomic and structural basis for evolution of tropane alkaloid biosynthesis.</title>
        <authorList>
            <person name="Wanga Y.-J."/>
            <person name="Taina T."/>
            <person name="Yua J.-Y."/>
            <person name="Lia J."/>
            <person name="Xua B."/>
            <person name="Chenc J."/>
            <person name="D'Auriad J.C."/>
            <person name="Huanga J.-P."/>
            <person name="Huanga S.-X."/>
        </authorList>
    </citation>
    <scope>NUCLEOTIDE SEQUENCE [LARGE SCALE GENOMIC DNA]</scope>
    <source>
        <strain evidence="15">cv. KIB-2019</strain>
    </source>
</reference>
<accession>A0A9Q1RCM9</accession>
<dbReference type="SUPFAM" id="SSF53756">
    <property type="entry name" value="UDP-Glycosyltransferase/glycogen phosphorylase"/>
    <property type="match status" value="1"/>
</dbReference>
<comment type="subcellular location">
    <subcellularLocation>
        <location evidence="3">Cytoplasm</location>
    </subcellularLocation>
</comment>
<dbReference type="FunFam" id="3.40.50.2000:FF:000003">
    <property type="entry name" value="Alpha-1,4 glucan phosphorylase"/>
    <property type="match status" value="1"/>
</dbReference>
<feature type="modified residue" description="N6-(pyridoxal phosphate)lysine" evidence="12">
    <location>
        <position position="727"/>
    </location>
</feature>
<proteinExistence type="inferred from homology"/>
<keyword evidence="15" id="KW-1185">Reference proteome</keyword>
<dbReference type="CDD" id="cd04300">
    <property type="entry name" value="GT35_Glycogen_Phosphorylase"/>
    <property type="match status" value="1"/>
</dbReference>
<gene>
    <name evidence="14" type="ORF">K7X08_000162</name>
</gene>
<keyword evidence="8 13" id="KW-0808">Transferase</keyword>
<comment type="similarity">
    <text evidence="4 13">Belongs to the glycogen phosphorylase family.</text>
</comment>
<dbReference type="InterPro" id="IPR011833">
    <property type="entry name" value="Glycg_phsphrylas"/>
</dbReference>
<dbReference type="PIRSF" id="PIRSF000460">
    <property type="entry name" value="Pprylas_GlgP"/>
    <property type="match status" value="1"/>
</dbReference>
<dbReference type="GO" id="GO:0008184">
    <property type="term" value="F:glycogen phosphorylase activity"/>
    <property type="evidence" value="ECO:0007669"/>
    <property type="project" value="InterPro"/>
</dbReference>
<comment type="cofactor">
    <cofactor evidence="2 13">
        <name>pyridoxal 5'-phosphate</name>
        <dbReference type="ChEBI" id="CHEBI:597326"/>
    </cofactor>
</comment>
<dbReference type="AlphaFoldDB" id="A0A9Q1RCM9"/>
<dbReference type="EMBL" id="JAJAGQ010000010">
    <property type="protein sequence ID" value="KAJ8550792.1"/>
    <property type="molecule type" value="Genomic_DNA"/>
</dbReference>
<evidence type="ECO:0000256" key="9">
    <source>
        <dbReference type="ARBA" id="ARBA00022898"/>
    </source>
</evidence>
<evidence type="ECO:0000256" key="8">
    <source>
        <dbReference type="ARBA" id="ARBA00022679"/>
    </source>
</evidence>
<evidence type="ECO:0000256" key="4">
    <source>
        <dbReference type="ARBA" id="ARBA00006047"/>
    </source>
</evidence>
<evidence type="ECO:0000256" key="5">
    <source>
        <dbReference type="ARBA" id="ARBA00022490"/>
    </source>
</evidence>
<evidence type="ECO:0000313" key="15">
    <source>
        <dbReference type="Proteomes" id="UP001152561"/>
    </source>
</evidence>
<protein>
    <recommendedName>
        <fullName evidence="13">Alpha-1,4 glucan phosphorylase</fullName>
        <ecNumber evidence="13">2.4.1.1</ecNumber>
    </recommendedName>
</protein>
<keyword evidence="7 13" id="KW-0328">Glycosyltransferase</keyword>
<evidence type="ECO:0000256" key="10">
    <source>
        <dbReference type="ARBA" id="ARBA00023277"/>
    </source>
</evidence>
<dbReference type="GO" id="GO:0005980">
    <property type="term" value="P:glycogen catabolic process"/>
    <property type="evidence" value="ECO:0007669"/>
    <property type="project" value="TreeGrafter"/>
</dbReference>
<evidence type="ECO:0000256" key="12">
    <source>
        <dbReference type="PIRSR" id="PIRSR000460-1"/>
    </source>
</evidence>
<dbReference type="Proteomes" id="UP001152561">
    <property type="component" value="Unassembled WGS sequence"/>
</dbReference>
<keyword evidence="6" id="KW-0021">Allosteric enzyme</keyword>
<evidence type="ECO:0000256" key="1">
    <source>
        <dbReference type="ARBA" id="ARBA00001275"/>
    </source>
</evidence>
<comment type="catalytic activity">
    <reaction evidence="1 13">
        <text>[(1-&gt;4)-alpha-D-glucosyl](n) + phosphate = [(1-&gt;4)-alpha-D-glucosyl](n-1) + alpha-D-glucose 1-phosphate</text>
        <dbReference type="Rhea" id="RHEA:41732"/>
        <dbReference type="Rhea" id="RHEA-COMP:9584"/>
        <dbReference type="Rhea" id="RHEA-COMP:9586"/>
        <dbReference type="ChEBI" id="CHEBI:15444"/>
        <dbReference type="ChEBI" id="CHEBI:43474"/>
        <dbReference type="ChEBI" id="CHEBI:58601"/>
        <dbReference type="EC" id="2.4.1.1"/>
    </reaction>
</comment>
<comment type="function">
    <text evidence="13">Allosteric enzyme that catalyzes the rate-limiting step in glycogen catabolism, the phosphorolytic cleavage of glycogen to produce glucose-1-phosphate, and plays a central role in maintaining cellular and organismal glucose homeostasis.</text>
</comment>
<evidence type="ECO:0000256" key="6">
    <source>
        <dbReference type="ARBA" id="ARBA00022533"/>
    </source>
</evidence>
<organism evidence="14 15">
    <name type="scientific">Anisodus acutangulus</name>
    <dbReference type="NCBI Taxonomy" id="402998"/>
    <lineage>
        <taxon>Eukaryota</taxon>
        <taxon>Viridiplantae</taxon>
        <taxon>Streptophyta</taxon>
        <taxon>Embryophyta</taxon>
        <taxon>Tracheophyta</taxon>
        <taxon>Spermatophyta</taxon>
        <taxon>Magnoliopsida</taxon>
        <taxon>eudicotyledons</taxon>
        <taxon>Gunneridae</taxon>
        <taxon>Pentapetalae</taxon>
        <taxon>asterids</taxon>
        <taxon>lamiids</taxon>
        <taxon>Solanales</taxon>
        <taxon>Solanaceae</taxon>
        <taxon>Solanoideae</taxon>
        <taxon>Hyoscyameae</taxon>
        <taxon>Anisodus</taxon>
    </lineage>
</organism>
<keyword evidence="9 12" id="KW-0663">Pyridoxal phosphate</keyword>
<keyword evidence="5" id="KW-0963">Cytoplasm</keyword>
<dbReference type="OrthoDB" id="9215500at2759"/>
<evidence type="ECO:0000313" key="14">
    <source>
        <dbReference type="EMBL" id="KAJ8550792.1"/>
    </source>
</evidence>
<dbReference type="InterPro" id="IPR035090">
    <property type="entry name" value="Pyridoxal_P_attach_site"/>
</dbReference>
<evidence type="ECO:0000256" key="13">
    <source>
        <dbReference type="RuleBase" id="RU000587"/>
    </source>
</evidence>
<dbReference type="FunFam" id="3.40.50.2000:FF:000153">
    <property type="entry name" value="Alpha-1,4 glucan phosphorylase"/>
    <property type="match status" value="1"/>
</dbReference>
<name>A0A9Q1RCM9_9SOLA</name>
<comment type="function">
    <text evidence="11">Phosphorylase is an important allosteric enzyme in carbohydrate metabolism. Enzymes from different sources differ in their regulatory mechanisms and in their natural substrates. However, all known phosphorylases share catalytic and structural properties.</text>
</comment>